<keyword evidence="6" id="KW-1185">Reference proteome</keyword>
<feature type="domain" description="HTH tetR-type" evidence="4">
    <location>
        <begin position="1"/>
        <end position="55"/>
    </location>
</feature>
<dbReference type="PANTHER" id="PTHR43479:SF7">
    <property type="entry name" value="TETR-FAMILY TRANSCRIPTIONAL REGULATOR"/>
    <property type="match status" value="1"/>
</dbReference>
<name>A0ABX1BAH9_9ACTN</name>
<accession>A0ABX1BAH9</accession>
<dbReference type="PANTHER" id="PTHR43479">
    <property type="entry name" value="ACREF/ENVCD OPERON REPRESSOR-RELATED"/>
    <property type="match status" value="1"/>
</dbReference>
<evidence type="ECO:0000313" key="6">
    <source>
        <dbReference type="Proteomes" id="UP000696294"/>
    </source>
</evidence>
<dbReference type="Gene3D" id="1.10.357.10">
    <property type="entry name" value="Tetracycline Repressor, domain 2"/>
    <property type="match status" value="1"/>
</dbReference>
<feature type="DNA-binding region" description="H-T-H motif" evidence="2">
    <location>
        <begin position="18"/>
        <end position="37"/>
    </location>
</feature>
<reference evidence="5 6" key="1">
    <citation type="submission" date="2020-03" db="EMBL/GenBank/DDBJ databases">
        <title>WGS of actinomycetes isolated from Thailand.</title>
        <authorList>
            <person name="Thawai C."/>
        </authorList>
    </citation>
    <scope>NUCLEOTIDE SEQUENCE [LARGE SCALE GENOMIC DNA]</scope>
    <source>
        <strain evidence="5 6">FMUSA5-5</strain>
    </source>
</reference>
<dbReference type="InterPro" id="IPR039532">
    <property type="entry name" value="TetR_C_Firmicutes"/>
</dbReference>
<dbReference type="InterPro" id="IPR009057">
    <property type="entry name" value="Homeodomain-like_sf"/>
</dbReference>
<dbReference type="InterPro" id="IPR050624">
    <property type="entry name" value="HTH-type_Tx_Regulator"/>
</dbReference>
<organism evidence="5 6">
    <name type="scientific">Nonomuraea composti</name>
    <dbReference type="NCBI Taxonomy" id="2720023"/>
    <lineage>
        <taxon>Bacteria</taxon>
        <taxon>Bacillati</taxon>
        <taxon>Actinomycetota</taxon>
        <taxon>Actinomycetes</taxon>
        <taxon>Streptosporangiales</taxon>
        <taxon>Streptosporangiaceae</taxon>
        <taxon>Nonomuraea</taxon>
    </lineage>
</organism>
<feature type="compositionally biased region" description="Low complexity" evidence="3">
    <location>
        <begin position="64"/>
        <end position="84"/>
    </location>
</feature>
<keyword evidence="1 2" id="KW-0238">DNA-binding</keyword>
<dbReference type="Proteomes" id="UP000696294">
    <property type="component" value="Unassembled WGS sequence"/>
</dbReference>
<evidence type="ECO:0000256" key="1">
    <source>
        <dbReference type="ARBA" id="ARBA00023125"/>
    </source>
</evidence>
<gene>
    <name evidence="5" type="ORF">HCN51_34805</name>
</gene>
<proteinExistence type="predicted"/>
<dbReference type="Pfam" id="PF14278">
    <property type="entry name" value="TetR_C_8"/>
    <property type="match status" value="1"/>
</dbReference>
<dbReference type="PROSITE" id="PS50977">
    <property type="entry name" value="HTH_TETR_2"/>
    <property type="match status" value="1"/>
</dbReference>
<dbReference type="InterPro" id="IPR001647">
    <property type="entry name" value="HTH_TetR"/>
</dbReference>
<dbReference type="EMBL" id="JAATEP010000030">
    <property type="protein sequence ID" value="NJP94556.1"/>
    <property type="molecule type" value="Genomic_DNA"/>
</dbReference>
<feature type="region of interest" description="Disordered" evidence="3">
    <location>
        <begin position="62"/>
        <end position="93"/>
    </location>
</feature>
<dbReference type="SUPFAM" id="SSF46689">
    <property type="entry name" value="Homeodomain-like"/>
    <property type="match status" value="1"/>
</dbReference>
<evidence type="ECO:0000259" key="4">
    <source>
        <dbReference type="PROSITE" id="PS50977"/>
    </source>
</evidence>
<comment type="caution">
    <text evidence="5">The sequence shown here is derived from an EMBL/GenBank/DDBJ whole genome shotgun (WGS) entry which is preliminary data.</text>
</comment>
<sequence length="208" mass="22143">MRATLIELVQHRDLSRISVADVAERAGVSRSTFYDHYRDVHELAAAACTAMIDELIEAIPGRTPEAPAGHAPAPAAPTDPCGPAEAEQPGSEVPPDTLLTFFAHLAEHASLYRSVLGPQGSARVMDHLRHRATVAVYAHRTGTPPPGPADTPHDVRAAFTAGALLSVATDWLRRGCPCSPAEMAAQTLPLLLTLYREDDTAQGEDDTA</sequence>
<protein>
    <submittedName>
        <fullName evidence="5">TetR family transcriptional regulator</fullName>
    </submittedName>
</protein>
<dbReference type="Pfam" id="PF00440">
    <property type="entry name" value="TetR_N"/>
    <property type="match status" value="1"/>
</dbReference>
<evidence type="ECO:0000313" key="5">
    <source>
        <dbReference type="EMBL" id="NJP94556.1"/>
    </source>
</evidence>
<evidence type="ECO:0000256" key="2">
    <source>
        <dbReference type="PROSITE-ProRule" id="PRU00335"/>
    </source>
</evidence>
<evidence type="ECO:0000256" key="3">
    <source>
        <dbReference type="SAM" id="MobiDB-lite"/>
    </source>
</evidence>